<evidence type="ECO:0000313" key="2">
    <source>
        <dbReference type="Proteomes" id="UP000761423"/>
    </source>
</evidence>
<dbReference type="Proteomes" id="UP000761423">
    <property type="component" value="Unassembled WGS sequence"/>
</dbReference>
<evidence type="ECO:0000313" key="1">
    <source>
        <dbReference type="EMBL" id="NHM04022.1"/>
    </source>
</evidence>
<dbReference type="InterPro" id="IPR019861">
    <property type="entry name" value="PorP/SprF_Bacteroidetes"/>
</dbReference>
<name>A0ABX0IBL8_9FLAO</name>
<comment type="caution">
    <text evidence="1">The sequence shown here is derived from an EMBL/GenBank/DDBJ whole genome shotgun (WGS) entry which is preliminary data.</text>
</comment>
<sequence length="302" mass="33956">MKTYITTICAFILHGLCYCQQDSQYTQYMYNTANVNPAYAGSRGTLTAFLLHRNQWVGLDGAPVTNNFTVNSPLGDSNFGIGVSFTNDKIGPTSENEISADLAYFIQISENYKLSLGLKGTANLFNLDVNKLTIYDPLDPQFQNVDTEFSPNVGAGLYLFSENTYVGLSVPNFFESYRYNDNNVAITKEKMHFYFIAGHVFELNPNLKFKPALMTKVVEGSPLQADITANFLLFDKLTLGAAYRWDAAVSGLAGFQISDSWFIGYGYDMETTKLARYNSGSHEIFLRYELFNRTRVSAPRFF</sequence>
<accession>A0ABX0IBL8</accession>
<dbReference type="NCBIfam" id="TIGR03519">
    <property type="entry name" value="T9SS_PorP_fam"/>
    <property type="match status" value="1"/>
</dbReference>
<dbReference type="Pfam" id="PF11751">
    <property type="entry name" value="PorP_SprF"/>
    <property type="match status" value="1"/>
</dbReference>
<organism evidence="1 2">
    <name type="scientific">Flavobacterium celericrescens</name>
    <dbReference type="NCBI Taxonomy" id="2709780"/>
    <lineage>
        <taxon>Bacteria</taxon>
        <taxon>Pseudomonadati</taxon>
        <taxon>Bacteroidota</taxon>
        <taxon>Flavobacteriia</taxon>
        <taxon>Flavobacteriales</taxon>
        <taxon>Flavobacteriaceae</taxon>
        <taxon>Flavobacterium</taxon>
    </lineage>
</organism>
<dbReference type="EMBL" id="JAAJBV010000003">
    <property type="protein sequence ID" value="NHM04022.1"/>
    <property type="molecule type" value="Genomic_DNA"/>
</dbReference>
<reference evidence="1 2" key="1">
    <citation type="submission" date="2020-02" db="EMBL/GenBank/DDBJ databases">
        <authorList>
            <person name="Chen W.-M."/>
        </authorList>
    </citation>
    <scope>NUCLEOTIDE SEQUENCE [LARGE SCALE GENOMIC DNA]</scope>
    <source>
        <strain evidence="1 2">TWA-26</strain>
    </source>
</reference>
<protein>
    <submittedName>
        <fullName evidence="1">Type IX secretion system membrane protein PorP/SprF</fullName>
    </submittedName>
</protein>
<gene>
    <name evidence="1" type="ORF">G4L40_04810</name>
</gene>
<proteinExistence type="predicted"/>
<keyword evidence="2" id="KW-1185">Reference proteome</keyword>
<dbReference type="RefSeq" id="WP_166236368.1">
    <property type="nucleotide sequence ID" value="NZ_JAAJBV010000003.1"/>
</dbReference>